<accession>A0A3A9W953</accession>
<keyword evidence="4" id="KW-1185">Reference proteome</keyword>
<dbReference type="EMBL" id="RBDY01000008">
    <property type="protein sequence ID" value="RKN22983.1"/>
    <property type="molecule type" value="Genomic_DNA"/>
</dbReference>
<feature type="compositionally biased region" description="Low complexity" evidence="1">
    <location>
        <begin position="221"/>
        <end position="235"/>
    </location>
</feature>
<gene>
    <name evidence="3" type="ORF">D7318_13245</name>
    <name evidence="2" type="ORF">D7319_13280</name>
</gene>
<evidence type="ECO:0000256" key="1">
    <source>
        <dbReference type="SAM" id="MobiDB-lite"/>
    </source>
</evidence>
<feature type="region of interest" description="Disordered" evidence="1">
    <location>
        <begin position="218"/>
        <end position="321"/>
    </location>
</feature>
<dbReference type="RefSeq" id="WP_120697158.1">
    <property type="nucleotide sequence ID" value="NZ_RBDX01000008.1"/>
</dbReference>
<evidence type="ECO:0000313" key="5">
    <source>
        <dbReference type="Proteomes" id="UP000275024"/>
    </source>
</evidence>
<feature type="region of interest" description="Disordered" evidence="1">
    <location>
        <begin position="166"/>
        <end position="200"/>
    </location>
</feature>
<evidence type="ECO:0008006" key="6">
    <source>
        <dbReference type="Google" id="ProtNLM"/>
    </source>
</evidence>
<dbReference type="OrthoDB" id="4350368at2"/>
<protein>
    <recommendedName>
        <fullName evidence="6">Serine/arginine repetitive matrix protein 2</fullName>
    </recommendedName>
</protein>
<evidence type="ECO:0000313" key="2">
    <source>
        <dbReference type="EMBL" id="RKN09420.1"/>
    </source>
</evidence>
<feature type="compositionally biased region" description="Basic and acidic residues" evidence="1">
    <location>
        <begin position="180"/>
        <end position="200"/>
    </location>
</feature>
<organism evidence="2 5">
    <name type="scientific">Streptomyces radicis</name>
    <dbReference type="NCBI Taxonomy" id="1750517"/>
    <lineage>
        <taxon>Bacteria</taxon>
        <taxon>Bacillati</taxon>
        <taxon>Actinomycetota</taxon>
        <taxon>Actinomycetes</taxon>
        <taxon>Kitasatosporales</taxon>
        <taxon>Streptomycetaceae</taxon>
        <taxon>Streptomyces</taxon>
    </lineage>
</organism>
<feature type="compositionally biased region" description="Basic and acidic residues" evidence="1">
    <location>
        <begin position="301"/>
        <end position="314"/>
    </location>
</feature>
<evidence type="ECO:0000313" key="4">
    <source>
        <dbReference type="Proteomes" id="UP000268652"/>
    </source>
</evidence>
<dbReference type="Proteomes" id="UP000275024">
    <property type="component" value="Unassembled WGS sequence"/>
</dbReference>
<reference evidence="4 5" key="1">
    <citation type="submission" date="2018-09" db="EMBL/GenBank/DDBJ databases">
        <title>Streptomyces sp. nov. DS1-2, an endophytic actinomycete isolated from roots of Dendrobium scabrilingue.</title>
        <authorList>
            <person name="Kuncharoen N."/>
            <person name="Kudo T."/>
            <person name="Ohkuma M."/>
            <person name="Yuki M."/>
            <person name="Tanasupawat S."/>
        </authorList>
    </citation>
    <scope>NUCLEOTIDE SEQUENCE [LARGE SCALE GENOMIC DNA]</scope>
    <source>
        <strain evidence="2 5">AZ1-7</strain>
        <strain evidence="3 4">DS1-2</strain>
    </source>
</reference>
<proteinExistence type="predicted"/>
<feature type="compositionally biased region" description="Acidic residues" evidence="1">
    <location>
        <begin position="289"/>
        <end position="299"/>
    </location>
</feature>
<dbReference type="AlphaFoldDB" id="A0A3A9W953"/>
<name>A0A3A9W953_9ACTN</name>
<dbReference type="EMBL" id="RBDX01000008">
    <property type="protein sequence ID" value="RKN09420.1"/>
    <property type="molecule type" value="Genomic_DNA"/>
</dbReference>
<comment type="caution">
    <text evidence="2">The sequence shown here is derived from an EMBL/GenBank/DDBJ whole genome shotgun (WGS) entry which is preliminary data.</text>
</comment>
<evidence type="ECO:0000313" key="3">
    <source>
        <dbReference type="EMBL" id="RKN22983.1"/>
    </source>
</evidence>
<sequence>MPDFAMDYDKLYAMQRGLHGLAERAETAGGLGAWEEIGEGTATSNESIFGNYQLAYEFQLFYGKSKVRIDEGKEKLESFGDMFGGVADALLQQDAMVAGQFTTMAGQTIFDRWLSEHEAVEDWDRRNEEWNNYIEEIGAAEYFEEHPDANVWEVCSAEDAPEWCKTWEGDYGDRPVQPGERPDEPPEHPPSRMEITDDDGGKIEFTVQYDEDYNILQEKSTVTTANGDTVTTTVDYDGPPSPSDPDNPDNSVDTRDYTVTTVAPDGSKSTVEVEISDDGQTRTETNTTWDEDGDEEVEVTEFVRSDAEDEIWKEVEDDDDD</sequence>
<dbReference type="Proteomes" id="UP000268652">
    <property type="component" value="Unassembled WGS sequence"/>
</dbReference>